<gene>
    <name evidence="1" type="ORF">Pint_16534</name>
</gene>
<protein>
    <submittedName>
        <fullName evidence="1">Uncharacterized protein</fullName>
    </submittedName>
</protein>
<proteinExistence type="predicted"/>
<evidence type="ECO:0000313" key="1">
    <source>
        <dbReference type="EMBL" id="KAJ0048767.1"/>
    </source>
</evidence>
<dbReference type="EMBL" id="CM047737">
    <property type="protein sequence ID" value="KAJ0048767.1"/>
    <property type="molecule type" value="Genomic_DNA"/>
</dbReference>
<comment type="caution">
    <text evidence="1">The sequence shown here is derived from an EMBL/GenBank/DDBJ whole genome shotgun (WGS) entry which is preliminary data.</text>
</comment>
<organism evidence="1 2">
    <name type="scientific">Pistacia integerrima</name>
    <dbReference type="NCBI Taxonomy" id="434235"/>
    <lineage>
        <taxon>Eukaryota</taxon>
        <taxon>Viridiplantae</taxon>
        <taxon>Streptophyta</taxon>
        <taxon>Embryophyta</taxon>
        <taxon>Tracheophyta</taxon>
        <taxon>Spermatophyta</taxon>
        <taxon>Magnoliopsida</taxon>
        <taxon>eudicotyledons</taxon>
        <taxon>Gunneridae</taxon>
        <taxon>Pentapetalae</taxon>
        <taxon>rosids</taxon>
        <taxon>malvids</taxon>
        <taxon>Sapindales</taxon>
        <taxon>Anacardiaceae</taxon>
        <taxon>Pistacia</taxon>
    </lineage>
</organism>
<accession>A0ACC0ZDU1</accession>
<dbReference type="Proteomes" id="UP001163603">
    <property type="component" value="Chromosome 2"/>
</dbReference>
<keyword evidence="2" id="KW-1185">Reference proteome</keyword>
<evidence type="ECO:0000313" key="2">
    <source>
        <dbReference type="Proteomes" id="UP001163603"/>
    </source>
</evidence>
<name>A0ACC0ZDU1_9ROSI</name>
<sequence>MCFNNVILEDANRAIEMKNGSSVGVVQSDDIAETKKDKDGSTSEAEKLSLNLVDTDKTVKPRKVAKLSIDLANKENCSEKQRVARTVIFGGILNTDMVEVVHRLARSVDVVCSITYPLPKEELEQNG</sequence>
<reference evidence="2" key="1">
    <citation type="journal article" date="2023" name="G3 (Bethesda)">
        <title>Genome assembly and association tests identify interacting loci associated with vigor, precocity, and sex in interspecific pistachio rootstocks.</title>
        <authorList>
            <person name="Palmer W."/>
            <person name="Jacygrad E."/>
            <person name="Sagayaradj S."/>
            <person name="Cavanaugh K."/>
            <person name="Han R."/>
            <person name="Bertier L."/>
            <person name="Beede B."/>
            <person name="Kafkas S."/>
            <person name="Golino D."/>
            <person name="Preece J."/>
            <person name="Michelmore R."/>
        </authorList>
    </citation>
    <scope>NUCLEOTIDE SEQUENCE [LARGE SCALE GENOMIC DNA]</scope>
</reference>